<comment type="caution">
    <text evidence="1">The sequence shown here is derived from an EMBL/GenBank/DDBJ whole genome shotgun (WGS) entry which is preliminary data.</text>
</comment>
<name>A0A1M2V6C9_TRAPU</name>
<evidence type="ECO:0000313" key="2">
    <source>
        <dbReference type="Proteomes" id="UP000184267"/>
    </source>
</evidence>
<dbReference type="Proteomes" id="UP000184267">
    <property type="component" value="Unassembled WGS sequence"/>
</dbReference>
<organism evidence="1 2">
    <name type="scientific">Trametes pubescens</name>
    <name type="common">White-rot fungus</name>
    <dbReference type="NCBI Taxonomy" id="154538"/>
    <lineage>
        <taxon>Eukaryota</taxon>
        <taxon>Fungi</taxon>
        <taxon>Dikarya</taxon>
        <taxon>Basidiomycota</taxon>
        <taxon>Agaricomycotina</taxon>
        <taxon>Agaricomycetes</taxon>
        <taxon>Polyporales</taxon>
        <taxon>Polyporaceae</taxon>
        <taxon>Trametes</taxon>
    </lineage>
</organism>
<proteinExistence type="predicted"/>
<reference evidence="1 2" key="1">
    <citation type="submission" date="2016-10" db="EMBL/GenBank/DDBJ databases">
        <title>Genome sequence of the basidiomycete white-rot fungus Trametes pubescens.</title>
        <authorList>
            <person name="Makela M.R."/>
            <person name="Granchi Z."/>
            <person name="Peng M."/>
            <person name="De Vries R.P."/>
            <person name="Grigoriev I."/>
            <person name="Riley R."/>
            <person name="Hilden K."/>
        </authorList>
    </citation>
    <scope>NUCLEOTIDE SEQUENCE [LARGE SCALE GENOMIC DNA]</scope>
    <source>
        <strain evidence="1 2">FBCC735</strain>
    </source>
</reference>
<gene>
    <name evidence="1" type="ORF">TRAPUB_6265</name>
</gene>
<dbReference type="AlphaFoldDB" id="A0A1M2V6C9"/>
<dbReference type="STRING" id="154538.A0A1M2V6C9"/>
<accession>A0A1M2V6C9</accession>
<evidence type="ECO:0000313" key="1">
    <source>
        <dbReference type="EMBL" id="OJT03158.1"/>
    </source>
</evidence>
<protein>
    <submittedName>
        <fullName evidence="1">Uncharacterized protein</fullName>
    </submittedName>
</protein>
<sequence length="296" mass="33305">MIVGSTSHPLQARRDILDLNLTLLDTPWDEPTKGSHEFKQYLTGECFNYEPWSCFSEDILCTSISAVLISTSTAHHMPLTAVLTGMLDVEATTRMTLADVACHPWVTRPSQLAGRSAYAIAQSLTARLRANGDMGISDPQIGGEDAMDTDADGDYIMRNARSQFTQSLMFFTQTQPGTRFRYTPHLTRFFADLAPQAFLPLMQEALTSLGAKYNPPRECPPGQPDTPAFRMRIGGKDRRRLHMKGYVEIDPFQKGEYRGSFVVLARDVGNPLEWRAMWKELVKHPLIHPHVYKRSA</sequence>
<dbReference type="OrthoDB" id="539158at2759"/>
<keyword evidence="2" id="KW-1185">Reference proteome</keyword>
<dbReference type="EMBL" id="MNAD01001628">
    <property type="protein sequence ID" value="OJT03158.1"/>
    <property type="molecule type" value="Genomic_DNA"/>
</dbReference>